<gene>
    <name evidence="2" type="ORF">ACFO3U_05485</name>
</gene>
<feature type="transmembrane region" description="Helical" evidence="1">
    <location>
        <begin position="12"/>
        <end position="36"/>
    </location>
</feature>
<keyword evidence="1" id="KW-1133">Transmembrane helix</keyword>
<evidence type="ECO:0000256" key="1">
    <source>
        <dbReference type="SAM" id="Phobius"/>
    </source>
</evidence>
<feature type="transmembrane region" description="Helical" evidence="1">
    <location>
        <begin position="74"/>
        <end position="91"/>
    </location>
</feature>
<accession>A0ABV9P683</accession>
<protein>
    <submittedName>
        <fullName evidence="2">Uncharacterized protein</fullName>
    </submittedName>
</protein>
<keyword evidence="1" id="KW-0812">Transmembrane</keyword>
<keyword evidence="3" id="KW-1185">Reference proteome</keyword>
<keyword evidence="1" id="KW-0472">Membrane</keyword>
<dbReference type="Proteomes" id="UP001595885">
    <property type="component" value="Unassembled WGS sequence"/>
</dbReference>
<comment type="caution">
    <text evidence="2">The sequence shown here is derived from an EMBL/GenBank/DDBJ whole genome shotgun (WGS) entry which is preliminary data.</text>
</comment>
<evidence type="ECO:0000313" key="2">
    <source>
        <dbReference type="EMBL" id="MFC4739439.1"/>
    </source>
</evidence>
<name>A0ABV9P683_9FLAO</name>
<organism evidence="2 3">
    <name type="scientific">Flavobacterium ponti</name>
    <dbReference type="NCBI Taxonomy" id="665133"/>
    <lineage>
        <taxon>Bacteria</taxon>
        <taxon>Pseudomonadati</taxon>
        <taxon>Bacteroidota</taxon>
        <taxon>Flavobacteriia</taxon>
        <taxon>Flavobacteriales</taxon>
        <taxon>Flavobacteriaceae</taxon>
        <taxon>Flavobacterium</taxon>
    </lineage>
</organism>
<sequence>MEEKFIEMIKNFLKISFYSFITFCVVNFLSLIISTITNKINGTFPNFEIGFPFTFYYQFLMDENDLHHGFKKGLIGNVLFSFIIVFLYFQLKTRNFKLTTNNKQHK</sequence>
<evidence type="ECO:0000313" key="3">
    <source>
        <dbReference type="Proteomes" id="UP001595885"/>
    </source>
</evidence>
<reference evidence="3" key="1">
    <citation type="journal article" date="2019" name="Int. J. Syst. Evol. Microbiol.">
        <title>The Global Catalogue of Microorganisms (GCM) 10K type strain sequencing project: providing services to taxonomists for standard genome sequencing and annotation.</title>
        <authorList>
            <consortium name="The Broad Institute Genomics Platform"/>
            <consortium name="The Broad Institute Genome Sequencing Center for Infectious Disease"/>
            <person name="Wu L."/>
            <person name="Ma J."/>
        </authorList>
    </citation>
    <scope>NUCLEOTIDE SEQUENCE [LARGE SCALE GENOMIC DNA]</scope>
    <source>
        <strain evidence="3">CCUG 50349</strain>
    </source>
</reference>
<dbReference type="EMBL" id="JBHSGW010000004">
    <property type="protein sequence ID" value="MFC4739439.1"/>
    <property type="molecule type" value="Genomic_DNA"/>
</dbReference>
<proteinExistence type="predicted"/>